<reference evidence="1" key="1">
    <citation type="submission" date="2020-07" db="EMBL/GenBank/DDBJ databases">
        <title>Multicomponent nature underlies the extraordinary mechanical properties of spider dragline silk.</title>
        <authorList>
            <person name="Kono N."/>
            <person name="Nakamura H."/>
            <person name="Mori M."/>
            <person name="Yoshida Y."/>
            <person name="Ohtoshi R."/>
            <person name="Malay A.D."/>
            <person name="Moran D.A.P."/>
            <person name="Tomita M."/>
            <person name="Numata K."/>
            <person name="Arakawa K."/>
        </authorList>
    </citation>
    <scope>NUCLEOTIDE SEQUENCE</scope>
</reference>
<evidence type="ECO:0000313" key="1">
    <source>
        <dbReference type="EMBL" id="GFQ98689.1"/>
    </source>
</evidence>
<dbReference type="EMBL" id="BMAO01024917">
    <property type="protein sequence ID" value="GFQ98689.1"/>
    <property type="molecule type" value="Genomic_DNA"/>
</dbReference>
<organism evidence="1 2">
    <name type="scientific">Trichonephila clavata</name>
    <name type="common">Joro spider</name>
    <name type="synonym">Nephila clavata</name>
    <dbReference type="NCBI Taxonomy" id="2740835"/>
    <lineage>
        <taxon>Eukaryota</taxon>
        <taxon>Metazoa</taxon>
        <taxon>Ecdysozoa</taxon>
        <taxon>Arthropoda</taxon>
        <taxon>Chelicerata</taxon>
        <taxon>Arachnida</taxon>
        <taxon>Araneae</taxon>
        <taxon>Araneomorphae</taxon>
        <taxon>Entelegynae</taxon>
        <taxon>Araneoidea</taxon>
        <taxon>Nephilidae</taxon>
        <taxon>Trichonephila</taxon>
    </lineage>
</organism>
<protein>
    <submittedName>
        <fullName evidence="1">Zinc finger protein 541</fullName>
    </submittedName>
</protein>
<comment type="caution">
    <text evidence="1">The sequence shown here is derived from an EMBL/GenBank/DDBJ whole genome shotgun (WGS) entry which is preliminary data.</text>
</comment>
<name>A0A8X6L6V8_TRICU</name>
<sequence>MEESKCYTLNFIAFTCKSKDLKVPHQVNKNWHWTNIHKVMKHLRLGCRMSGGFQSVLISNPTTPVTSSNSCLNASSSDPSKVSERETILESHMLLKQENSPDVAVGSPGFIIEQSQSQATLRNIDADYNSNSFNFSYDGSFSLSPQQSVDMKDLEKSDATSVILSNQPLSNSLLVYWIKCQSKVLHGCRHQ</sequence>
<dbReference type="OrthoDB" id="10503043at2759"/>
<evidence type="ECO:0000313" key="2">
    <source>
        <dbReference type="Proteomes" id="UP000887116"/>
    </source>
</evidence>
<gene>
    <name evidence="1" type="primary">ZNF541</name>
    <name evidence="1" type="ORF">TNCT_298791</name>
</gene>
<dbReference type="Proteomes" id="UP000887116">
    <property type="component" value="Unassembled WGS sequence"/>
</dbReference>
<proteinExistence type="predicted"/>
<keyword evidence="2" id="KW-1185">Reference proteome</keyword>
<accession>A0A8X6L6V8</accession>
<dbReference type="AlphaFoldDB" id="A0A8X6L6V8"/>